<comment type="caution">
    <text evidence="1">The sequence shown here is derived from an EMBL/GenBank/DDBJ whole genome shotgun (WGS) entry which is preliminary data.</text>
</comment>
<sequence>MSNNNQTLSLFRSLIQSKRFDEGTLRILDSVLISRDVKSMLDVRKSLVEFMRRESVSVIREVVEKSVEEKLLVVEFFVKAFVLIGDYESCLALRYEALVMRELNSVSDQELHVSYEEWFTFAEHALENRFFAIARKACEKALGCFQMDDMLKTKDTDTLGEQTEAIRKINRLKDIAMVRAASQSVQAQAVTYLKRKLGEHDKVSPQVIKEQRVSASILFRNGIKKHNTRKLQELQRL</sequence>
<dbReference type="EMBL" id="PKPP01011251">
    <property type="protein sequence ID" value="PWA44502.1"/>
    <property type="molecule type" value="Genomic_DNA"/>
</dbReference>
<accession>A0A2U1L674</accession>
<dbReference type="OrthoDB" id="1925581at2759"/>
<evidence type="ECO:0000313" key="1">
    <source>
        <dbReference type="EMBL" id="PWA44502.1"/>
    </source>
</evidence>
<dbReference type="Proteomes" id="UP000245207">
    <property type="component" value="Unassembled WGS sequence"/>
</dbReference>
<protein>
    <submittedName>
        <fullName evidence="1">Uncharacterized protein</fullName>
    </submittedName>
</protein>
<dbReference type="STRING" id="35608.A0A2U1L674"/>
<name>A0A2U1L674_ARTAN</name>
<dbReference type="PANTHER" id="PTHR37176">
    <property type="entry name" value="F10K1.23"/>
    <property type="match status" value="1"/>
</dbReference>
<reference evidence="1 2" key="1">
    <citation type="journal article" date="2018" name="Mol. Plant">
        <title>The genome of Artemisia annua provides insight into the evolution of Asteraceae family and artemisinin biosynthesis.</title>
        <authorList>
            <person name="Shen Q."/>
            <person name="Zhang L."/>
            <person name="Liao Z."/>
            <person name="Wang S."/>
            <person name="Yan T."/>
            <person name="Shi P."/>
            <person name="Liu M."/>
            <person name="Fu X."/>
            <person name="Pan Q."/>
            <person name="Wang Y."/>
            <person name="Lv Z."/>
            <person name="Lu X."/>
            <person name="Zhang F."/>
            <person name="Jiang W."/>
            <person name="Ma Y."/>
            <person name="Chen M."/>
            <person name="Hao X."/>
            <person name="Li L."/>
            <person name="Tang Y."/>
            <person name="Lv G."/>
            <person name="Zhou Y."/>
            <person name="Sun X."/>
            <person name="Brodelius P.E."/>
            <person name="Rose J.K.C."/>
            <person name="Tang K."/>
        </authorList>
    </citation>
    <scope>NUCLEOTIDE SEQUENCE [LARGE SCALE GENOMIC DNA]</scope>
    <source>
        <strain evidence="2">cv. Huhao1</strain>
        <tissue evidence="1">Leaf</tissue>
    </source>
</reference>
<gene>
    <name evidence="1" type="ORF">CTI12_AA524890</name>
</gene>
<dbReference type="AlphaFoldDB" id="A0A2U1L674"/>
<dbReference type="InterPro" id="IPR044969">
    <property type="entry name" value="DFO"/>
</dbReference>
<keyword evidence="2" id="KW-1185">Reference proteome</keyword>
<dbReference type="PANTHER" id="PTHR37176:SF1">
    <property type="entry name" value="PROTEIN DOUBLE-STRAND BREAK FORMATION"/>
    <property type="match status" value="1"/>
</dbReference>
<dbReference type="GO" id="GO:0042138">
    <property type="term" value="P:meiotic DNA double-strand break formation"/>
    <property type="evidence" value="ECO:0007669"/>
    <property type="project" value="InterPro"/>
</dbReference>
<organism evidence="1 2">
    <name type="scientific">Artemisia annua</name>
    <name type="common">Sweet wormwood</name>
    <dbReference type="NCBI Taxonomy" id="35608"/>
    <lineage>
        <taxon>Eukaryota</taxon>
        <taxon>Viridiplantae</taxon>
        <taxon>Streptophyta</taxon>
        <taxon>Embryophyta</taxon>
        <taxon>Tracheophyta</taxon>
        <taxon>Spermatophyta</taxon>
        <taxon>Magnoliopsida</taxon>
        <taxon>eudicotyledons</taxon>
        <taxon>Gunneridae</taxon>
        <taxon>Pentapetalae</taxon>
        <taxon>asterids</taxon>
        <taxon>campanulids</taxon>
        <taxon>Asterales</taxon>
        <taxon>Asteraceae</taxon>
        <taxon>Asteroideae</taxon>
        <taxon>Anthemideae</taxon>
        <taxon>Artemisiinae</taxon>
        <taxon>Artemisia</taxon>
    </lineage>
</organism>
<proteinExistence type="predicted"/>
<evidence type="ECO:0000313" key="2">
    <source>
        <dbReference type="Proteomes" id="UP000245207"/>
    </source>
</evidence>